<reference evidence="2 3" key="1">
    <citation type="journal article" date="1991" name="Int. J. Syst. Bacteriol.">
        <title>Description of the erythromycin-producing bacterium Arthrobacter sp. strain NRRL B-3381 as Aeromicrobium erythreum gen. nov., sp. nov.</title>
        <authorList>
            <person name="Miller E.S."/>
            <person name="Woese C.R."/>
            <person name="Brenner S."/>
        </authorList>
    </citation>
    <scope>NUCLEOTIDE SEQUENCE [LARGE SCALE GENOMIC DNA]</scope>
    <source>
        <strain evidence="2 3">AR18</strain>
    </source>
</reference>
<dbReference type="KEGG" id="aer:AERYTH_17135"/>
<dbReference type="STRING" id="2041.AERYTH_17135"/>
<keyword evidence="1" id="KW-0472">Membrane</keyword>
<evidence type="ECO:0000256" key="1">
    <source>
        <dbReference type="SAM" id="Phobius"/>
    </source>
</evidence>
<evidence type="ECO:0000313" key="2">
    <source>
        <dbReference type="EMBL" id="ALX06301.1"/>
    </source>
</evidence>
<proteinExistence type="predicted"/>
<sequence>MLDTRHRSAWAIAAFSATAAVSETVLGRWSAIAWACVAVLNVLSVLAHRRTGPRMRHLLLEAGARSPARRAAEVERRRQTGRLLDAKAVAATSGACLVLAVRHQDAGPVAHVLPGVGMMTFLVGLGLLTAAVVLPGLHREDR</sequence>
<accession>A0A0U4D0G2</accession>
<dbReference type="AlphaFoldDB" id="A0A0U4D0G2"/>
<dbReference type="Proteomes" id="UP000067689">
    <property type="component" value="Chromosome"/>
</dbReference>
<gene>
    <name evidence="2" type="ORF">AERYTH_17135</name>
</gene>
<name>A0A0U4D0G2_9ACTN</name>
<keyword evidence="1" id="KW-1133">Transmembrane helix</keyword>
<evidence type="ECO:0000313" key="3">
    <source>
        <dbReference type="Proteomes" id="UP000067689"/>
    </source>
</evidence>
<dbReference type="RefSeq" id="WP_067861091.1">
    <property type="nucleotide sequence ID" value="NZ_CP011502.1"/>
</dbReference>
<organism evidence="2 3">
    <name type="scientific">Aeromicrobium erythreum</name>
    <dbReference type="NCBI Taxonomy" id="2041"/>
    <lineage>
        <taxon>Bacteria</taxon>
        <taxon>Bacillati</taxon>
        <taxon>Actinomycetota</taxon>
        <taxon>Actinomycetes</taxon>
        <taxon>Propionibacteriales</taxon>
        <taxon>Nocardioidaceae</taxon>
        <taxon>Aeromicrobium</taxon>
    </lineage>
</organism>
<keyword evidence="1" id="KW-0812">Transmembrane</keyword>
<dbReference type="EMBL" id="CP011502">
    <property type="protein sequence ID" value="ALX06301.1"/>
    <property type="molecule type" value="Genomic_DNA"/>
</dbReference>
<feature type="transmembrane region" description="Helical" evidence="1">
    <location>
        <begin position="113"/>
        <end position="137"/>
    </location>
</feature>
<protein>
    <submittedName>
        <fullName evidence="2">Uncharacterized protein</fullName>
    </submittedName>
</protein>
<feature type="transmembrane region" description="Helical" evidence="1">
    <location>
        <begin position="29"/>
        <end position="47"/>
    </location>
</feature>
<dbReference type="PATRIC" id="fig|2041.4.peg.3582"/>
<keyword evidence="3" id="KW-1185">Reference proteome</keyword>